<feature type="transmembrane region" description="Helical" evidence="1">
    <location>
        <begin position="34"/>
        <end position="54"/>
    </location>
</feature>
<evidence type="ECO:0000313" key="4">
    <source>
        <dbReference type="Proteomes" id="UP000717981"/>
    </source>
</evidence>
<sequence>MAQGAPGRGGRHVSVAEYLVRMWHGAAAGDRQALLFWMWMYASLCCGYGAWYLLRIRRWPAVAGTLRMLEQRQIGVALLRAERTYRMKADYEYEVDGRRYRGSRVTAWPLAASGALRGLLELQRLGVHADGDRVRVLHHPTRHHRAFLVRPGWFGIGFLLVLPLLPPLRYFAHYGLR</sequence>
<keyword evidence="1" id="KW-0812">Transmembrane</keyword>
<feature type="domain" description="DUF3592" evidence="2">
    <location>
        <begin position="83"/>
        <end position="152"/>
    </location>
</feature>
<keyword evidence="1" id="KW-1133">Transmembrane helix</keyword>
<dbReference type="AlphaFoldDB" id="A0A921P340"/>
<evidence type="ECO:0000259" key="2">
    <source>
        <dbReference type="Pfam" id="PF12158"/>
    </source>
</evidence>
<keyword evidence="4" id="KW-1185">Reference proteome</keyword>
<dbReference type="Pfam" id="PF12158">
    <property type="entry name" value="DUF3592"/>
    <property type="match status" value="1"/>
</dbReference>
<protein>
    <recommendedName>
        <fullName evidence="2">DUF3592 domain-containing protein</fullName>
    </recommendedName>
</protein>
<feature type="transmembrane region" description="Helical" evidence="1">
    <location>
        <begin position="152"/>
        <end position="172"/>
    </location>
</feature>
<dbReference type="EMBL" id="PDWK01000003">
    <property type="protein sequence ID" value="KAF1690696.1"/>
    <property type="molecule type" value="Genomic_DNA"/>
</dbReference>
<reference evidence="3" key="1">
    <citation type="submission" date="2017-10" db="EMBL/GenBank/DDBJ databases">
        <title>Whole genome sequencing of members of genus Pseudoxanthomonas.</title>
        <authorList>
            <person name="Kumar S."/>
            <person name="Bansal K."/>
            <person name="Kaur A."/>
            <person name="Patil P."/>
            <person name="Sharma S."/>
            <person name="Patil P.B."/>
        </authorList>
    </citation>
    <scope>NUCLEOTIDE SEQUENCE</scope>
    <source>
        <strain evidence="3">DSM 22914</strain>
    </source>
</reference>
<proteinExistence type="predicted"/>
<name>A0A921P340_9GAMM</name>
<dbReference type="InterPro" id="IPR021994">
    <property type="entry name" value="DUF3592"/>
</dbReference>
<evidence type="ECO:0000313" key="3">
    <source>
        <dbReference type="EMBL" id="KAF1690696.1"/>
    </source>
</evidence>
<dbReference type="Proteomes" id="UP000717981">
    <property type="component" value="Unassembled WGS sequence"/>
</dbReference>
<evidence type="ECO:0000256" key="1">
    <source>
        <dbReference type="SAM" id="Phobius"/>
    </source>
</evidence>
<keyword evidence="1" id="KW-0472">Membrane</keyword>
<gene>
    <name evidence="3" type="ORF">CR938_01295</name>
</gene>
<organism evidence="3 4">
    <name type="scientific">Pseudoxanthomonas taiwanensis</name>
    <dbReference type="NCBI Taxonomy" id="176598"/>
    <lineage>
        <taxon>Bacteria</taxon>
        <taxon>Pseudomonadati</taxon>
        <taxon>Pseudomonadota</taxon>
        <taxon>Gammaproteobacteria</taxon>
        <taxon>Lysobacterales</taxon>
        <taxon>Lysobacteraceae</taxon>
        <taxon>Pseudoxanthomonas</taxon>
    </lineage>
</organism>
<comment type="caution">
    <text evidence="3">The sequence shown here is derived from an EMBL/GenBank/DDBJ whole genome shotgun (WGS) entry which is preliminary data.</text>
</comment>
<accession>A0A921P340</accession>